<dbReference type="SUPFAM" id="SSF51161">
    <property type="entry name" value="Trimeric LpxA-like enzymes"/>
    <property type="match status" value="1"/>
</dbReference>
<name>A0A4Q8CZK4_9GAMM</name>
<feature type="domain" description="UDP N-acetylglucosamine O-acyltransferase C-terminal" evidence="7">
    <location>
        <begin position="176"/>
        <end position="257"/>
    </location>
</feature>
<evidence type="ECO:0000256" key="3">
    <source>
        <dbReference type="ARBA" id="ARBA00022679"/>
    </source>
</evidence>
<evidence type="ECO:0000256" key="6">
    <source>
        <dbReference type="HAMAP-Rule" id="MF_00387"/>
    </source>
</evidence>
<comment type="similarity">
    <text evidence="6">Belongs to the transferase hexapeptide repeat family. LpxA subfamily.</text>
</comment>
<dbReference type="InterPro" id="IPR010137">
    <property type="entry name" value="Lipid_A_LpxA"/>
</dbReference>
<gene>
    <name evidence="6" type="primary">lpxA</name>
    <name evidence="8" type="ORF">EV698_0705</name>
</gene>
<dbReference type="InterPro" id="IPR011004">
    <property type="entry name" value="Trimer_LpxA-like_sf"/>
</dbReference>
<dbReference type="HAMAP" id="MF_00387">
    <property type="entry name" value="LpxA"/>
    <property type="match status" value="1"/>
</dbReference>
<dbReference type="AlphaFoldDB" id="A0A4Q8CZK4"/>
<evidence type="ECO:0000313" key="8">
    <source>
        <dbReference type="EMBL" id="RZU98458.1"/>
    </source>
</evidence>
<dbReference type="InterPro" id="IPR037157">
    <property type="entry name" value="Acetyltransf_C_sf"/>
</dbReference>
<dbReference type="NCBIfam" id="NF003657">
    <property type="entry name" value="PRK05289.1"/>
    <property type="match status" value="1"/>
</dbReference>
<comment type="subunit">
    <text evidence="6">Homotrimer.</text>
</comment>
<dbReference type="EMBL" id="SHLI01000001">
    <property type="protein sequence ID" value="RZU98458.1"/>
    <property type="molecule type" value="Genomic_DNA"/>
</dbReference>
<comment type="function">
    <text evidence="6">Involved in the biosynthesis of lipid A, a phosphorylated glycolipid that anchors the lipopolysaccharide to the outer membrane of the cell.</text>
</comment>
<dbReference type="InterPro" id="IPR001451">
    <property type="entry name" value="Hexapep"/>
</dbReference>
<dbReference type="NCBIfam" id="TIGR01852">
    <property type="entry name" value="lipid_A_lpxA"/>
    <property type="match status" value="1"/>
</dbReference>
<dbReference type="Gene3D" id="1.20.1180.10">
    <property type="entry name" value="Udp N-acetylglucosamine O-acyltransferase, C-terminal domain"/>
    <property type="match status" value="1"/>
</dbReference>
<organism evidence="8 9">
    <name type="scientific">Spiribacter vilamensis</name>
    <dbReference type="NCBI Taxonomy" id="531306"/>
    <lineage>
        <taxon>Bacteria</taxon>
        <taxon>Pseudomonadati</taxon>
        <taxon>Pseudomonadota</taxon>
        <taxon>Gammaproteobacteria</taxon>
        <taxon>Chromatiales</taxon>
        <taxon>Ectothiorhodospiraceae</taxon>
        <taxon>Spiribacter</taxon>
    </lineage>
</organism>
<evidence type="ECO:0000256" key="2">
    <source>
        <dbReference type="ARBA" id="ARBA00022556"/>
    </source>
</evidence>
<keyword evidence="6" id="KW-0963">Cytoplasm</keyword>
<accession>A0A4Q8CZK4</accession>
<dbReference type="EC" id="2.3.1.129" evidence="6"/>
<keyword evidence="3 6" id="KW-0808">Transferase</keyword>
<keyword evidence="9" id="KW-1185">Reference proteome</keyword>
<dbReference type="PANTHER" id="PTHR43480:SF1">
    <property type="entry name" value="ACYL-[ACYL-CARRIER-PROTEIN]--UDP-N-ACETYLGLUCOSAMINE O-ACYLTRANSFERASE, MITOCHONDRIAL-RELATED"/>
    <property type="match status" value="1"/>
</dbReference>
<comment type="catalytic activity">
    <reaction evidence="6">
        <text>a (3R)-hydroxyacyl-[ACP] + UDP-N-acetyl-alpha-D-glucosamine = a UDP-3-O-[(3R)-3-hydroxyacyl]-N-acetyl-alpha-D-glucosamine + holo-[ACP]</text>
        <dbReference type="Rhea" id="RHEA:67812"/>
        <dbReference type="Rhea" id="RHEA-COMP:9685"/>
        <dbReference type="Rhea" id="RHEA-COMP:9945"/>
        <dbReference type="ChEBI" id="CHEBI:57705"/>
        <dbReference type="ChEBI" id="CHEBI:64479"/>
        <dbReference type="ChEBI" id="CHEBI:78827"/>
        <dbReference type="ChEBI" id="CHEBI:173225"/>
        <dbReference type="EC" id="2.3.1.129"/>
    </reaction>
</comment>
<evidence type="ECO:0000256" key="5">
    <source>
        <dbReference type="ARBA" id="ARBA00023315"/>
    </source>
</evidence>
<dbReference type="PIRSF" id="PIRSF000456">
    <property type="entry name" value="UDP-GlcNAc_acltr"/>
    <property type="match status" value="1"/>
</dbReference>
<dbReference type="InterPro" id="IPR029098">
    <property type="entry name" value="Acetyltransf_C"/>
</dbReference>
<dbReference type="GO" id="GO:0008780">
    <property type="term" value="F:acyl-[acyl-carrier-protein]-UDP-N-acetylglucosamine O-acyltransferase activity"/>
    <property type="evidence" value="ECO:0007669"/>
    <property type="project" value="UniProtKB-UniRule"/>
</dbReference>
<evidence type="ECO:0000256" key="1">
    <source>
        <dbReference type="ARBA" id="ARBA00022516"/>
    </source>
</evidence>
<dbReference type="Gene3D" id="2.160.10.10">
    <property type="entry name" value="Hexapeptide repeat proteins"/>
    <property type="match status" value="1"/>
</dbReference>
<reference evidence="8 9" key="1">
    <citation type="submission" date="2019-02" db="EMBL/GenBank/DDBJ databases">
        <title>Genomic Encyclopedia of Type Strains, Phase IV (KMG-IV): sequencing the most valuable type-strain genomes for metagenomic binning, comparative biology and taxonomic classification.</title>
        <authorList>
            <person name="Goeker M."/>
        </authorList>
    </citation>
    <scope>NUCLEOTIDE SEQUENCE [LARGE SCALE GENOMIC DNA]</scope>
    <source>
        <strain evidence="8 9">DSM 21056</strain>
    </source>
</reference>
<dbReference type="RefSeq" id="WP_130502768.1">
    <property type="nucleotide sequence ID" value="NZ_SHLI01000001.1"/>
</dbReference>
<sequence>MTAIHPSAIIDPAADIAPDTAVGPYAVIGPGVVIESGCTIGPHAVINGPTRIGGGTRIFQFASVGEQPQDKKFEGEDSRLEIGRDNTIREFVTINRGTQDGGGVTSIGDGNWIMAYVHIAHDCQVGQGVVFANGASLAGHVSVGDRATLGGFTLVHQFCRLGEGCFTSMGSCIRRDVPPWVMVAGDPATPHGMNSEGMRRRGFDADGQRRLRSAYRTLYKRGLRLQEAIESIGAQAADDPALQRFVAFLKASPRGIVR</sequence>
<dbReference type="OrthoDB" id="9807278at2"/>
<keyword evidence="1 6" id="KW-0444">Lipid biosynthesis</keyword>
<protein>
    <recommendedName>
        <fullName evidence="6">Acyl-[acyl-carrier-protein]--UDP-N-acetylglucosamine O-acyltransferase</fullName>
        <shortName evidence="6">UDP-N-acetylglucosamine acyltransferase</shortName>
        <ecNumber evidence="6">2.3.1.129</ecNumber>
    </recommendedName>
</protein>
<dbReference type="GO" id="GO:0016020">
    <property type="term" value="C:membrane"/>
    <property type="evidence" value="ECO:0007669"/>
    <property type="project" value="GOC"/>
</dbReference>
<dbReference type="CDD" id="cd03351">
    <property type="entry name" value="LbH_UDP-GlcNAc_AT"/>
    <property type="match status" value="1"/>
</dbReference>
<comment type="subcellular location">
    <subcellularLocation>
        <location evidence="6">Cytoplasm</location>
    </subcellularLocation>
</comment>
<dbReference type="Pfam" id="PF13720">
    <property type="entry name" value="Acetyltransf_11"/>
    <property type="match status" value="1"/>
</dbReference>
<evidence type="ECO:0000259" key="7">
    <source>
        <dbReference type="Pfam" id="PF13720"/>
    </source>
</evidence>
<dbReference type="PANTHER" id="PTHR43480">
    <property type="entry name" value="ACYL-[ACYL-CARRIER-PROTEIN]--UDP-N-ACETYLGLUCOSAMINE O-ACYLTRANSFERASE"/>
    <property type="match status" value="1"/>
</dbReference>
<evidence type="ECO:0000313" key="9">
    <source>
        <dbReference type="Proteomes" id="UP000292298"/>
    </source>
</evidence>
<keyword evidence="6" id="KW-0677">Repeat</keyword>
<dbReference type="GO" id="GO:0005737">
    <property type="term" value="C:cytoplasm"/>
    <property type="evidence" value="ECO:0007669"/>
    <property type="project" value="UniProtKB-SubCell"/>
</dbReference>
<comment type="caution">
    <text evidence="8">The sequence shown here is derived from an EMBL/GenBank/DDBJ whole genome shotgun (WGS) entry which is preliminary data.</text>
</comment>
<dbReference type="Pfam" id="PF00132">
    <property type="entry name" value="Hexapep"/>
    <property type="match status" value="1"/>
</dbReference>
<dbReference type="GO" id="GO:0009245">
    <property type="term" value="P:lipid A biosynthetic process"/>
    <property type="evidence" value="ECO:0007669"/>
    <property type="project" value="UniProtKB-UniRule"/>
</dbReference>
<dbReference type="UniPathway" id="UPA00359">
    <property type="reaction ID" value="UER00477"/>
</dbReference>
<dbReference type="Proteomes" id="UP000292298">
    <property type="component" value="Unassembled WGS sequence"/>
</dbReference>
<proteinExistence type="inferred from homology"/>
<keyword evidence="5 6" id="KW-0012">Acyltransferase</keyword>
<comment type="pathway">
    <text evidence="6">Glycolipid biosynthesis; lipid IV(A) biosynthesis; lipid IV(A) from (3R)-3-hydroxytetradecanoyl-[acyl-carrier-protein] and UDP-N-acetyl-alpha-D-glucosamine: step 1/6.</text>
</comment>
<evidence type="ECO:0000256" key="4">
    <source>
        <dbReference type="ARBA" id="ARBA00023098"/>
    </source>
</evidence>
<keyword evidence="4 6" id="KW-0443">Lipid metabolism</keyword>
<keyword evidence="2 6" id="KW-0441">Lipid A biosynthesis</keyword>